<feature type="chain" id="PRO_5024862518" evidence="2">
    <location>
        <begin position="21"/>
        <end position="123"/>
    </location>
</feature>
<proteinExistence type="predicted"/>
<evidence type="ECO:0000313" key="4">
    <source>
        <dbReference type="Proteomes" id="UP000326780"/>
    </source>
</evidence>
<protein>
    <submittedName>
        <fullName evidence="3">Uncharacterized protein</fullName>
    </submittedName>
</protein>
<dbReference type="Proteomes" id="UP000326780">
    <property type="component" value="Chromosome"/>
</dbReference>
<reference evidence="3 4" key="1">
    <citation type="submission" date="2019-10" db="EMBL/GenBank/DDBJ databases">
        <title>Complete genome sequence of Variovorax paradoxus 5C-2.</title>
        <authorList>
            <person name="Gogoleva N.E."/>
            <person name="Balkin A.S."/>
        </authorList>
    </citation>
    <scope>NUCLEOTIDE SEQUENCE [LARGE SCALE GENOMIC DNA]</scope>
    <source>
        <strain evidence="3 4">5C-2</strain>
    </source>
</reference>
<feature type="region of interest" description="Disordered" evidence="1">
    <location>
        <begin position="86"/>
        <end position="123"/>
    </location>
</feature>
<name>A0A5Q0M0F4_VARPD</name>
<organism evidence="3 4">
    <name type="scientific">Variovorax paradoxus</name>
    <dbReference type="NCBI Taxonomy" id="34073"/>
    <lineage>
        <taxon>Bacteria</taxon>
        <taxon>Pseudomonadati</taxon>
        <taxon>Pseudomonadota</taxon>
        <taxon>Betaproteobacteria</taxon>
        <taxon>Burkholderiales</taxon>
        <taxon>Comamonadaceae</taxon>
        <taxon>Variovorax</taxon>
    </lineage>
</organism>
<feature type="signal peptide" evidence="2">
    <location>
        <begin position="1"/>
        <end position="20"/>
    </location>
</feature>
<keyword evidence="2" id="KW-0732">Signal</keyword>
<dbReference type="EMBL" id="CP045644">
    <property type="protein sequence ID" value="QFZ81962.1"/>
    <property type="molecule type" value="Genomic_DNA"/>
</dbReference>
<dbReference type="AlphaFoldDB" id="A0A5Q0M0F4"/>
<evidence type="ECO:0000256" key="1">
    <source>
        <dbReference type="SAM" id="MobiDB-lite"/>
    </source>
</evidence>
<sequence>MFHSSPAHWLAAFPASAAFAALATLSAAVAVAQPAPVKSAEAAAPTVLTYRSALEGYQPFADEKPIPWKEANETVYRRGGWQAYAKETSGSSAAEAESPKGAAAAPAAQPGHSMPMPAKKEKP</sequence>
<accession>A0A5Q0M0F4</accession>
<evidence type="ECO:0000313" key="3">
    <source>
        <dbReference type="EMBL" id="QFZ81962.1"/>
    </source>
</evidence>
<gene>
    <name evidence="3" type="ORF">GFK26_03915</name>
</gene>
<feature type="compositionally biased region" description="Low complexity" evidence="1">
    <location>
        <begin position="86"/>
        <end position="108"/>
    </location>
</feature>
<evidence type="ECO:0000256" key="2">
    <source>
        <dbReference type="SAM" id="SignalP"/>
    </source>
</evidence>